<dbReference type="Proteomes" id="UP000479190">
    <property type="component" value="Unassembled WGS sequence"/>
</dbReference>
<organism evidence="1 2">
    <name type="scientific">Trichogramma brassicae</name>
    <dbReference type="NCBI Taxonomy" id="86971"/>
    <lineage>
        <taxon>Eukaryota</taxon>
        <taxon>Metazoa</taxon>
        <taxon>Ecdysozoa</taxon>
        <taxon>Arthropoda</taxon>
        <taxon>Hexapoda</taxon>
        <taxon>Insecta</taxon>
        <taxon>Pterygota</taxon>
        <taxon>Neoptera</taxon>
        <taxon>Endopterygota</taxon>
        <taxon>Hymenoptera</taxon>
        <taxon>Apocrita</taxon>
        <taxon>Proctotrupomorpha</taxon>
        <taxon>Chalcidoidea</taxon>
        <taxon>Trichogrammatidae</taxon>
        <taxon>Trichogramma</taxon>
    </lineage>
</organism>
<proteinExistence type="predicted"/>
<evidence type="ECO:0000313" key="1">
    <source>
        <dbReference type="EMBL" id="CAB0036240.1"/>
    </source>
</evidence>
<gene>
    <name evidence="1" type="ORF">TBRA_LOCUS8116</name>
</gene>
<accession>A0A6H5IGU1</accession>
<dbReference type="AlphaFoldDB" id="A0A6H5IGU1"/>
<name>A0A6H5IGU1_9HYME</name>
<sequence length="218" mass="24608">MQQQQQQQQLNCPKDMSSSPADGICVLRELPCQRNTIHEFKSEFLLSTKDNVIGKELLRQEFSSPQLLEETLDNFVGANKRHAWEKSRKRKRASMTAKKLETQMSQFFSGLEQNLAVVENSSICKMLATTCLAYLMGCSPCILGMLWEVTDADIDKMTAEFISSWITSAAKRSWSDVNLSAWSKGVIVLQFGSQHLTVKHYQMLLVAKQCCGLADQFA</sequence>
<keyword evidence="2" id="KW-1185">Reference proteome</keyword>
<protein>
    <submittedName>
        <fullName evidence="1">Uncharacterized protein</fullName>
    </submittedName>
</protein>
<dbReference type="OrthoDB" id="10255632at2759"/>
<dbReference type="EMBL" id="CADCXV010000813">
    <property type="protein sequence ID" value="CAB0036240.1"/>
    <property type="molecule type" value="Genomic_DNA"/>
</dbReference>
<reference evidence="1 2" key="1">
    <citation type="submission" date="2020-02" db="EMBL/GenBank/DDBJ databases">
        <authorList>
            <person name="Ferguson B K."/>
        </authorList>
    </citation>
    <scope>NUCLEOTIDE SEQUENCE [LARGE SCALE GENOMIC DNA]</scope>
</reference>
<evidence type="ECO:0000313" key="2">
    <source>
        <dbReference type="Proteomes" id="UP000479190"/>
    </source>
</evidence>